<sequence length="68" mass="8064">MRRRGLMSQFYSAVGSLTHWTIRGLLSVTFEKVGIEVHPDITRWIAFILTPIILIYFGIWSYFRIKLF</sequence>
<proteinExistence type="predicted"/>
<evidence type="ECO:0000313" key="3">
    <source>
        <dbReference type="Proteomes" id="UP000178227"/>
    </source>
</evidence>
<keyword evidence="1" id="KW-0812">Transmembrane</keyword>
<gene>
    <name evidence="2" type="ORF">A2918_01230</name>
</gene>
<organism evidence="2 3">
    <name type="scientific">Candidatus Yanofskybacteria bacterium RIFCSPLOWO2_01_FULL_42_49</name>
    <dbReference type="NCBI Taxonomy" id="1802694"/>
    <lineage>
        <taxon>Bacteria</taxon>
        <taxon>Candidatus Yanofskyibacteriota</taxon>
    </lineage>
</organism>
<dbReference type="Proteomes" id="UP000178227">
    <property type="component" value="Unassembled WGS sequence"/>
</dbReference>
<protein>
    <submittedName>
        <fullName evidence="2">Uncharacterized protein</fullName>
    </submittedName>
</protein>
<name>A0A1F8GBL3_9BACT</name>
<evidence type="ECO:0000313" key="2">
    <source>
        <dbReference type="EMBL" id="OGN22723.1"/>
    </source>
</evidence>
<dbReference type="EMBL" id="MGKI01000009">
    <property type="protein sequence ID" value="OGN22723.1"/>
    <property type="molecule type" value="Genomic_DNA"/>
</dbReference>
<dbReference type="AlphaFoldDB" id="A0A1F8GBL3"/>
<dbReference type="STRING" id="1802694.A2918_01230"/>
<keyword evidence="1" id="KW-1133">Transmembrane helix</keyword>
<comment type="caution">
    <text evidence="2">The sequence shown here is derived from an EMBL/GenBank/DDBJ whole genome shotgun (WGS) entry which is preliminary data.</text>
</comment>
<accession>A0A1F8GBL3</accession>
<evidence type="ECO:0000256" key="1">
    <source>
        <dbReference type="SAM" id="Phobius"/>
    </source>
</evidence>
<reference evidence="2 3" key="1">
    <citation type="journal article" date="2016" name="Nat. Commun.">
        <title>Thousands of microbial genomes shed light on interconnected biogeochemical processes in an aquifer system.</title>
        <authorList>
            <person name="Anantharaman K."/>
            <person name="Brown C.T."/>
            <person name="Hug L.A."/>
            <person name="Sharon I."/>
            <person name="Castelle C.J."/>
            <person name="Probst A.J."/>
            <person name="Thomas B.C."/>
            <person name="Singh A."/>
            <person name="Wilkins M.J."/>
            <person name="Karaoz U."/>
            <person name="Brodie E.L."/>
            <person name="Williams K.H."/>
            <person name="Hubbard S.S."/>
            <person name="Banfield J.F."/>
        </authorList>
    </citation>
    <scope>NUCLEOTIDE SEQUENCE [LARGE SCALE GENOMIC DNA]</scope>
</reference>
<feature type="transmembrane region" description="Helical" evidence="1">
    <location>
        <begin position="44"/>
        <end position="63"/>
    </location>
</feature>
<keyword evidence="1" id="KW-0472">Membrane</keyword>